<name>A0A815T657_9BILA</name>
<comment type="caution">
    <text evidence="1">The sequence shown here is derived from an EMBL/GenBank/DDBJ whole genome shotgun (WGS) entry which is preliminary data.</text>
</comment>
<proteinExistence type="predicted"/>
<dbReference type="Proteomes" id="UP000663874">
    <property type="component" value="Unassembled WGS sequence"/>
</dbReference>
<dbReference type="EMBL" id="CAJOBE010009153">
    <property type="protein sequence ID" value="CAF4078668.1"/>
    <property type="molecule type" value="Genomic_DNA"/>
</dbReference>
<evidence type="ECO:0000313" key="3">
    <source>
        <dbReference type="Proteomes" id="UP000663889"/>
    </source>
</evidence>
<organism evidence="1 3">
    <name type="scientific">Rotaria sordida</name>
    <dbReference type="NCBI Taxonomy" id="392033"/>
    <lineage>
        <taxon>Eukaryota</taxon>
        <taxon>Metazoa</taxon>
        <taxon>Spiralia</taxon>
        <taxon>Gnathifera</taxon>
        <taxon>Rotifera</taxon>
        <taxon>Eurotatoria</taxon>
        <taxon>Bdelloidea</taxon>
        <taxon>Philodinida</taxon>
        <taxon>Philodinidae</taxon>
        <taxon>Rotaria</taxon>
    </lineage>
</organism>
<accession>A0A815T657</accession>
<gene>
    <name evidence="2" type="ORF">FNK824_LOCUS30234</name>
    <name evidence="1" type="ORF">SEV965_LOCUS36085</name>
</gene>
<dbReference type="EMBL" id="CAJNOU010006287">
    <property type="protein sequence ID" value="CAF1501322.1"/>
    <property type="molecule type" value="Genomic_DNA"/>
</dbReference>
<evidence type="ECO:0000313" key="2">
    <source>
        <dbReference type="EMBL" id="CAF4078668.1"/>
    </source>
</evidence>
<evidence type="ECO:0000313" key="1">
    <source>
        <dbReference type="EMBL" id="CAF1501322.1"/>
    </source>
</evidence>
<dbReference type="AlphaFoldDB" id="A0A815T657"/>
<reference evidence="1" key="1">
    <citation type="submission" date="2021-02" db="EMBL/GenBank/DDBJ databases">
        <authorList>
            <person name="Nowell W R."/>
        </authorList>
    </citation>
    <scope>NUCLEOTIDE SEQUENCE</scope>
</reference>
<protein>
    <submittedName>
        <fullName evidence="1">Uncharacterized protein</fullName>
    </submittedName>
</protein>
<dbReference type="Proteomes" id="UP000663889">
    <property type="component" value="Unassembled WGS sequence"/>
</dbReference>
<sequence length="84" mass="9538">MEMQQLKREYDLKREKSSVGRVGALKNSSGYRRAVLNEIRIITRPSLTKYLDRAGNVLVLIGEFDGDHQKLGLFGTQSKSNNLK</sequence>